<evidence type="ECO:0000313" key="2">
    <source>
        <dbReference type="EMBL" id="CAE8607047.1"/>
    </source>
</evidence>
<reference evidence="2" key="1">
    <citation type="submission" date="2021-02" db="EMBL/GenBank/DDBJ databases">
        <authorList>
            <person name="Dougan E. K."/>
            <person name="Rhodes N."/>
            <person name="Thang M."/>
            <person name="Chan C."/>
        </authorList>
    </citation>
    <scope>NUCLEOTIDE SEQUENCE</scope>
</reference>
<feature type="compositionally biased region" description="Low complexity" evidence="1">
    <location>
        <begin position="205"/>
        <end position="228"/>
    </location>
</feature>
<keyword evidence="3" id="KW-1185">Reference proteome</keyword>
<feature type="compositionally biased region" description="Low complexity" evidence="1">
    <location>
        <begin position="179"/>
        <end position="191"/>
    </location>
</feature>
<feature type="region of interest" description="Disordered" evidence="1">
    <location>
        <begin position="1"/>
        <end position="27"/>
    </location>
</feature>
<proteinExistence type="predicted"/>
<comment type="caution">
    <text evidence="2">The sequence shown here is derived from an EMBL/GenBank/DDBJ whole genome shotgun (WGS) entry which is preliminary data.</text>
</comment>
<dbReference type="AlphaFoldDB" id="A0A813EYY7"/>
<evidence type="ECO:0000256" key="1">
    <source>
        <dbReference type="SAM" id="MobiDB-lite"/>
    </source>
</evidence>
<dbReference type="Gene3D" id="1.10.472.10">
    <property type="entry name" value="Cyclin-like"/>
    <property type="match status" value="1"/>
</dbReference>
<protein>
    <submittedName>
        <fullName evidence="2">Uncharacterized protein</fullName>
    </submittedName>
</protein>
<accession>A0A813EYY7</accession>
<feature type="region of interest" description="Disordered" evidence="1">
    <location>
        <begin position="35"/>
        <end position="54"/>
    </location>
</feature>
<name>A0A813EYY7_POLGL</name>
<feature type="region of interest" description="Disordered" evidence="1">
    <location>
        <begin position="179"/>
        <end position="242"/>
    </location>
</feature>
<feature type="compositionally biased region" description="Basic residues" evidence="1">
    <location>
        <begin position="192"/>
        <end position="204"/>
    </location>
</feature>
<evidence type="ECO:0000313" key="3">
    <source>
        <dbReference type="Proteomes" id="UP000654075"/>
    </source>
</evidence>
<dbReference type="Proteomes" id="UP000654075">
    <property type="component" value="Unassembled WGS sequence"/>
</dbReference>
<sequence length="266" mass="29135">MPGALRRLYSDSECSEGSWGGCETPQCVTPPKRRRLNILHSGSSASGGKSKPEVQVKVAAASQPPRGWSAEEFARSTPSRVDGVSERDERSQRMLISERARDVVRGLLGHGTSVSPAIELTRLRAQGLACYYVQLFYMSVSLTREDCDVVALAVLPAAPPGLCSLCCSGGFSHNNNNSSNSCDDGFKNNNKNNKKNKNSNKKNKNSNNNKKNSNNNKKNSNNKKNNSNNKKKNNCDDGFNDWENPWSAEKKHWSGALSNIEALVQS</sequence>
<dbReference type="EMBL" id="CAJNNV010020302">
    <property type="protein sequence ID" value="CAE8607047.1"/>
    <property type="molecule type" value="Genomic_DNA"/>
</dbReference>
<gene>
    <name evidence="2" type="ORF">PGLA1383_LOCUS24994</name>
</gene>
<organism evidence="2 3">
    <name type="scientific">Polarella glacialis</name>
    <name type="common">Dinoflagellate</name>
    <dbReference type="NCBI Taxonomy" id="89957"/>
    <lineage>
        <taxon>Eukaryota</taxon>
        <taxon>Sar</taxon>
        <taxon>Alveolata</taxon>
        <taxon>Dinophyceae</taxon>
        <taxon>Suessiales</taxon>
        <taxon>Suessiaceae</taxon>
        <taxon>Polarella</taxon>
    </lineage>
</organism>